<evidence type="ECO:0008006" key="4">
    <source>
        <dbReference type="Google" id="ProtNLM"/>
    </source>
</evidence>
<accession>A0A8H3CAW5</accession>
<evidence type="ECO:0000256" key="1">
    <source>
        <dbReference type="SAM" id="MobiDB-lite"/>
    </source>
</evidence>
<proteinExistence type="predicted"/>
<dbReference type="Gene3D" id="3.40.50.300">
    <property type="entry name" value="P-loop containing nucleotide triphosphate hydrolases"/>
    <property type="match status" value="1"/>
</dbReference>
<feature type="region of interest" description="Disordered" evidence="1">
    <location>
        <begin position="1420"/>
        <end position="1439"/>
    </location>
</feature>
<dbReference type="OrthoDB" id="184583at2759"/>
<dbReference type="EMBL" id="CAJMWX010001264">
    <property type="protein sequence ID" value="CAE6478109.1"/>
    <property type="molecule type" value="Genomic_DNA"/>
</dbReference>
<comment type="caution">
    <text evidence="2">The sequence shown here is derived from an EMBL/GenBank/DDBJ whole genome shotgun (WGS) entry which is preliminary data.</text>
</comment>
<gene>
    <name evidence="2" type="ORF">RDB_LOCUS119692</name>
</gene>
<feature type="compositionally biased region" description="Polar residues" evidence="1">
    <location>
        <begin position="1428"/>
        <end position="1439"/>
    </location>
</feature>
<dbReference type="SUPFAM" id="SSF52540">
    <property type="entry name" value="P-loop containing nucleoside triphosphate hydrolases"/>
    <property type="match status" value="1"/>
</dbReference>
<name>A0A8H3CAW5_9AGAM</name>
<reference evidence="2" key="1">
    <citation type="submission" date="2021-01" db="EMBL/GenBank/DDBJ databases">
        <authorList>
            <person name="Kaushik A."/>
        </authorList>
    </citation>
    <scope>NUCLEOTIDE SEQUENCE</scope>
    <source>
        <strain evidence="2">AG4-R118</strain>
    </source>
</reference>
<protein>
    <recommendedName>
        <fullName evidence="4">VWFA domain-containing protein</fullName>
    </recommendedName>
</protein>
<evidence type="ECO:0000313" key="3">
    <source>
        <dbReference type="Proteomes" id="UP000663888"/>
    </source>
</evidence>
<dbReference type="InterPro" id="IPR027417">
    <property type="entry name" value="P-loop_NTPase"/>
</dbReference>
<organism evidence="2 3">
    <name type="scientific">Rhizoctonia solani</name>
    <dbReference type="NCBI Taxonomy" id="456999"/>
    <lineage>
        <taxon>Eukaryota</taxon>
        <taxon>Fungi</taxon>
        <taxon>Dikarya</taxon>
        <taxon>Basidiomycota</taxon>
        <taxon>Agaricomycotina</taxon>
        <taxon>Agaricomycetes</taxon>
        <taxon>Cantharellales</taxon>
        <taxon>Ceratobasidiaceae</taxon>
        <taxon>Rhizoctonia</taxon>
    </lineage>
</organism>
<dbReference type="Proteomes" id="UP000663888">
    <property type="component" value="Unassembled WGS sequence"/>
</dbReference>
<evidence type="ECO:0000313" key="2">
    <source>
        <dbReference type="EMBL" id="CAE6478109.1"/>
    </source>
</evidence>
<sequence length="1439" mass="161953">MRYLTKLSDQIIVLISPPQAEALVWDTEICAEDLPTEQMWNGSRIPPFEVVRSTAQHVSAQPGFEVTLQPHLIPKYNKNSSASLISGEERVALMIIEHEGEQLNEERFEERVSASDLRAKIESNTHTLELGGLQPTEIELLAAYGLRSRYSTIFATYDQNIRALSNKRARSTLTIDTRVNENVREDIAKATTEIQFALRSTYKKLYPSLEVKLERSHDTRIRDYLEQKYPKMREVLRVFEDEQNKSYDVCNEEFQLLKRSWSCLENHLTSNPTISKTEQEMLVSAALRPEGTETVAGYVAQTFSSFFLSASSTLLLQELRQSRSMAVSISDPGFVEQVFGLMDANPILYEFGKAIHTRLQAHLQMLEEEAITEHLDAIFREEKQRLRAVFMADDYEWYQSERQKYFEPLIKNLKEAMRPSVLTTPMRIVHINRISADRTAPSDIQYSYTDSVTFDWSGKTIIHHPALDHYKLYPLELNGQHVRLGHKMFKFSLPEGQSIQFIQLLPANKCLVIVSDSRTIWIYLEYSTKLTHVISHGQAKIKLQKSLHGSFWYKFAFDEANRLLAIVYGKMDAIQLELYTFDEHFTTLESRGSPISLGSWCSDSTEISRINFVPGLEEICMIDASGHTRIYSVAHGNFRKGSLQIGQSILDAFPDLDRTCLLIIAKVNPPSNTQALRVVQWASLQGGCSDGSMFITELPPSDCSRVISRLGTAETHLISFSSDSRTITSTALRARQTGANLFQPSAHKLSCNSLIDCHLHVWSQYPISAPKGISSLSGDRKPKQLTLVSGITLSGAVDYFAALTKKFVSNIPKASKESFPLVALQDSTKDQLEDRLGHNGVSKFKSGAYIRELLCLVPLHLVSTGGGRFTFLDNGVWDSNYDLSSDGDVVHITDMLNFGWYEPLFRSHSFYKSVRVISAIGERGTGKSYLLDHFADTSFGVCSDRDSLGIWLSCALVDDCLLVALDLKGVHPIEGDNEASALMGMYSAAVSNIVILRNNFTITSYPSELVMGLLSLERFMNPSGSPMLFNSMLAIVINDISSPNTYIAVKEFSHDLHKLVQEKDERGVISTLHHGGVQIMPWPNIDTKGFYNMIAHLRDDLVQQQPTYPVSNLAHSMKVLLAKIKVRDWAPLDQSLASYRAKKLMESLPNALRNGQGKTGPLKNIQTNEPLFAEHGHADFAFWTPIFDTGDLGDAFNQQGLAERALAMRRLVEVCGTDAENRQQMLDTSYVNTTQERINELLEQRLEFVQQWATVNTESFPQDNHHIVEFLQNLASAKVSMREATRLCASQCEKCKLMCMHVGQHPGEHNCSTDHICIFDCELFEPDERREPCGLPAGHEEQHMCHAALLDPTVSRLRKYRSRVLHKEPNLAPKPHPCAQRAIQHLHARLNHEARAREASEGVGTLGDFLERVLAAETAPRSLGSDPIQKSNDAGNNAR</sequence>